<comment type="caution">
    <text evidence="2">The sequence shown here is derived from an EMBL/GenBank/DDBJ whole genome shotgun (WGS) entry which is preliminary data.</text>
</comment>
<reference evidence="2" key="1">
    <citation type="submission" date="2022-08" db="EMBL/GenBank/DDBJ databases">
        <title>Novel sulphate-reducing endosymbionts in the free-living metamonad Anaeramoeba.</title>
        <authorList>
            <person name="Jerlstrom-Hultqvist J."/>
            <person name="Cepicka I."/>
            <person name="Gallot-Lavallee L."/>
            <person name="Salas-Leiva D."/>
            <person name="Curtis B.A."/>
            <person name="Zahonova K."/>
            <person name="Pipaliya S."/>
            <person name="Dacks J."/>
            <person name="Roger A.J."/>
        </authorList>
    </citation>
    <scope>NUCLEOTIDE SEQUENCE</scope>
    <source>
        <strain evidence="2">Busselton2</strain>
    </source>
</reference>
<feature type="region of interest" description="Disordered" evidence="1">
    <location>
        <begin position="266"/>
        <end position="303"/>
    </location>
</feature>
<feature type="region of interest" description="Disordered" evidence="1">
    <location>
        <begin position="215"/>
        <end position="242"/>
    </location>
</feature>
<evidence type="ECO:0000256" key="1">
    <source>
        <dbReference type="SAM" id="MobiDB-lite"/>
    </source>
</evidence>
<feature type="compositionally biased region" description="Basic residues" evidence="1">
    <location>
        <begin position="285"/>
        <end position="294"/>
    </location>
</feature>
<feature type="compositionally biased region" description="Basic residues" evidence="1">
    <location>
        <begin position="219"/>
        <end position="233"/>
    </location>
</feature>
<protein>
    <submittedName>
        <fullName evidence="2">Protein stum</fullName>
    </submittedName>
</protein>
<dbReference type="AlphaFoldDB" id="A0AAV8A214"/>
<feature type="region of interest" description="Disordered" evidence="1">
    <location>
        <begin position="83"/>
        <end position="109"/>
    </location>
</feature>
<evidence type="ECO:0000313" key="2">
    <source>
        <dbReference type="EMBL" id="KAJ3446613.1"/>
    </source>
</evidence>
<accession>A0AAV8A214</accession>
<name>A0AAV8A214_9EUKA</name>
<sequence>MSDFFHLIVKVGSHEIDLSLEKGEDLQVRDLVSISQKKNTFSRFSISGFQDFQGEFLFSDQYLGDALSSGDTVYSLHGIKLIQTESPTPTPTPKSTPRTRTLKRTRTTPTALNLSANTQILPKTPGTPQTPRAITTTIQQQQQLLYELISTSESYSDSDLDIFEYQTNRNLLLDEFLFNSEIASQSGDDFLNFLDDLGDLDSDFFNFIETNESSDFQNARKKKTKNINKKKIPNSHSQNDLKSLGAQSNYESNHFSFSFCSENENQSESESESENTKEKDNNRINAHKQHKKKQKELGRKLGRNLGSGFGLARKFTKNINLFHQSGHEKSNQKVNEKLNQKKRHSSKFLNFNNFLNILPKDKDKAKSKKRKKRSSMKIELKNNSKLRIEFNVTVKAPKAKQKQDNCILWVSIIGDDLGLILHQGIEKKKTINKTILLQNKKTKDNFKIKFNREEFIISFKNKQNYQEFRNLILTKSIKTPSPKARIKRKNKNNNIINNNNNNNKYNHRHHQRHYNQNQKKKIDKKIFEINILNSNSKIRKRSINIQIINEKIQLSNNGKIYHAAPLEKAIFVSNNKPLALKFEKKTIYFEFINTNDLEKMNKCFLFRNSKNINNKKKNHNYHNINHKDKNNKNNKKKNNKNNKKNHKNNENNNKKIKKNSNNSSNKSNKSSNKSNKVKLTKDNINFTINLLNKESKIVKKEINLSLRRGIISLKDERGNPISSTTPNVMYFNHVKNEKQGELFFIRKNKTYYVEFQHRNLRKNFQLFYRNQMKSYNQKQFFYIYQLNTKNRIISPGIIVVDGSNIMMTFPKKILRTKLEKIKNYENKKRLRITDLIINKNRMRIYFEKSNYRSNFSKLVNDKITQGQKYNPLKGITKVPINLVDKGGEHLCGGMLAIERNNMTIERDKQGPINVKINQTFLQLTPILPKFVVMFLKKNKSKLYFELENENDLTILKKIFTVLNDNAVPNHIAKVVSSSSEQLSPDSIIWCSALDDNTLKITPLEKSTIQISFEMRQHSRCAFKKDEKNIVQLAISKRKFINLDFGSNNTSQLFYQRINRTIKLISSNSKK</sequence>
<dbReference type="Proteomes" id="UP001146793">
    <property type="component" value="Unassembled WGS sequence"/>
</dbReference>
<feature type="compositionally biased region" description="Low complexity" evidence="1">
    <location>
        <begin position="659"/>
        <end position="674"/>
    </location>
</feature>
<gene>
    <name evidence="2" type="ORF">M0812_08425</name>
</gene>
<organism evidence="2 3">
    <name type="scientific">Anaeramoeba flamelloides</name>
    <dbReference type="NCBI Taxonomy" id="1746091"/>
    <lineage>
        <taxon>Eukaryota</taxon>
        <taxon>Metamonada</taxon>
        <taxon>Anaeramoebidae</taxon>
        <taxon>Anaeramoeba</taxon>
    </lineage>
</organism>
<evidence type="ECO:0000313" key="3">
    <source>
        <dbReference type="Proteomes" id="UP001146793"/>
    </source>
</evidence>
<feature type="compositionally biased region" description="Basic residues" evidence="1">
    <location>
        <begin position="632"/>
        <end position="646"/>
    </location>
</feature>
<feature type="region of interest" description="Disordered" evidence="1">
    <location>
        <begin position="613"/>
        <end position="678"/>
    </location>
</feature>
<dbReference type="EMBL" id="JANTQA010000020">
    <property type="protein sequence ID" value="KAJ3446613.1"/>
    <property type="molecule type" value="Genomic_DNA"/>
</dbReference>
<proteinExistence type="predicted"/>